<reference evidence="2 3" key="1">
    <citation type="submission" date="2023-11" db="EMBL/GenBank/DDBJ databases">
        <title>A Novel Polar Bacteriovorax (B. antarcticus) Isolated from the Biocrust in Antarctica.</title>
        <authorList>
            <person name="Mun W."/>
            <person name="Choi S.Y."/>
            <person name="Mitchell R.J."/>
        </authorList>
    </citation>
    <scope>NUCLEOTIDE SEQUENCE [LARGE SCALE GENOMIC DNA]</scope>
    <source>
        <strain evidence="2 3">PP10</strain>
    </source>
</reference>
<organism evidence="2 3">
    <name type="scientific">Bacteriovorax antarcticus</name>
    <dbReference type="NCBI Taxonomy" id="3088717"/>
    <lineage>
        <taxon>Bacteria</taxon>
        <taxon>Pseudomonadati</taxon>
        <taxon>Bdellovibrionota</taxon>
        <taxon>Bacteriovoracia</taxon>
        <taxon>Bacteriovoracales</taxon>
        <taxon>Bacteriovoracaceae</taxon>
        <taxon>Bacteriovorax</taxon>
    </lineage>
</organism>
<dbReference type="RefSeq" id="WP_323576819.1">
    <property type="nucleotide sequence ID" value="NZ_JAYGJQ010000002.1"/>
</dbReference>
<dbReference type="Gene3D" id="1.25.10.10">
    <property type="entry name" value="Leucine-rich Repeat Variant"/>
    <property type="match status" value="1"/>
</dbReference>
<evidence type="ECO:0000256" key="1">
    <source>
        <dbReference type="SAM" id="SignalP"/>
    </source>
</evidence>
<gene>
    <name evidence="2" type="ORF">SHI21_11940</name>
</gene>
<evidence type="ECO:0000313" key="3">
    <source>
        <dbReference type="Proteomes" id="UP001302274"/>
    </source>
</evidence>
<accession>A0ABU5VZC6</accession>
<keyword evidence="3" id="KW-1185">Reference proteome</keyword>
<proteinExistence type="predicted"/>
<dbReference type="InterPro" id="IPR016024">
    <property type="entry name" value="ARM-type_fold"/>
</dbReference>
<sequence length="256" mass="29286">MKHATRFLLLLAFTISAHAQAAINNSEVKSALLNKYMVNYTDKAQIAMLKTETLKQGGQSVEALIEVMKNGKYPDKNRWMATFLLGQIMGEKSAPFLSKFLHHPHWVMRMASLKTMLALKQKNYGHQYATLLKDDSFIVRSQALDNIRTLKTAEAAPQVWAMLYDKKNYYQPTMNGKPLKAKRSNIIKNVILTIGDLKFEKARLPLIKMIQKDRYNDIFAEMDTSLSKITGLTSPKGEQGKKRIFWQRMALNTTIQ</sequence>
<dbReference type="EMBL" id="JAYGJQ010000002">
    <property type="protein sequence ID" value="MEA9356925.1"/>
    <property type="molecule type" value="Genomic_DNA"/>
</dbReference>
<protein>
    <submittedName>
        <fullName evidence="2">HEAT repeat domain-containing protein</fullName>
    </submittedName>
</protein>
<dbReference type="InterPro" id="IPR011989">
    <property type="entry name" value="ARM-like"/>
</dbReference>
<keyword evidence="1" id="KW-0732">Signal</keyword>
<name>A0ABU5VZC6_9BACT</name>
<dbReference type="Proteomes" id="UP001302274">
    <property type="component" value="Unassembled WGS sequence"/>
</dbReference>
<evidence type="ECO:0000313" key="2">
    <source>
        <dbReference type="EMBL" id="MEA9356925.1"/>
    </source>
</evidence>
<feature type="signal peptide" evidence="1">
    <location>
        <begin position="1"/>
        <end position="21"/>
    </location>
</feature>
<dbReference type="SUPFAM" id="SSF48371">
    <property type="entry name" value="ARM repeat"/>
    <property type="match status" value="1"/>
</dbReference>
<comment type="caution">
    <text evidence="2">The sequence shown here is derived from an EMBL/GenBank/DDBJ whole genome shotgun (WGS) entry which is preliminary data.</text>
</comment>
<feature type="chain" id="PRO_5046512061" evidence="1">
    <location>
        <begin position="22"/>
        <end position="256"/>
    </location>
</feature>